<accession>A0A934PWC0</accession>
<dbReference type="InterPro" id="IPR011032">
    <property type="entry name" value="GroES-like_sf"/>
</dbReference>
<dbReference type="EMBL" id="JAEDAO010000001">
    <property type="protein sequence ID" value="MBK0391684.1"/>
    <property type="molecule type" value="Genomic_DNA"/>
</dbReference>
<reference evidence="1" key="1">
    <citation type="submission" date="2020-12" db="EMBL/GenBank/DDBJ databases">
        <title>Ramlibacter sp. nov., isolated from a freshwater alga, Cryptomonas.</title>
        <authorList>
            <person name="Kim H.M."/>
            <person name="Jeon C.O."/>
        </authorList>
    </citation>
    <scope>NUCLEOTIDE SEQUENCE</scope>
    <source>
        <strain evidence="1">CrO1</strain>
    </source>
</reference>
<dbReference type="SUPFAM" id="SSF50129">
    <property type="entry name" value="GroES-like"/>
    <property type="match status" value="1"/>
</dbReference>
<dbReference type="AlphaFoldDB" id="A0A934PWC0"/>
<protein>
    <submittedName>
        <fullName evidence="1">DUF2855 family protein</fullName>
    </submittedName>
</protein>
<gene>
    <name evidence="1" type="ORF">I8E28_03695</name>
</gene>
<sequence>MPTTLLIRKDRLADTRLREAPDTPLAEGQVRVAPETLALTANNVTYAAFGEQMDYWRFYPSGEDGWGIVPAWGFGRVVQSLHPGVAVGERLYGYWPLASTAVLQPDRLSAAGFREGSPHRAQLHGVYNQYQRCCSDPFYAADSEREQAVLRPLFATSWLIEDFLADNGFFGAKRILLSSASSKTAYGTAFFLARRSGLDVVGLTSPRNVAFCEGLGCYSRVLTYDALDTLPAGEPSVYVDFSGDAPFRRRLHERFQESLKHSAAVGATHVGHLGGAKGLAGPPATLFFAPAQSAKRAEDWGGAGFQLRLVAGWQDFLGHVRAKQWLTLRTHAGPQAAATQWQAMVAGQVDPREGHLLAWR</sequence>
<dbReference type="Pfam" id="PF11017">
    <property type="entry name" value="DUF2855"/>
    <property type="match status" value="1"/>
</dbReference>
<keyword evidence="2" id="KW-1185">Reference proteome</keyword>
<dbReference type="RefSeq" id="WP_200786486.1">
    <property type="nucleotide sequence ID" value="NZ_JAEDAO010000001.1"/>
</dbReference>
<dbReference type="Proteomes" id="UP000617041">
    <property type="component" value="Unassembled WGS sequence"/>
</dbReference>
<name>A0A934PWC0_9BURK</name>
<organism evidence="1 2">
    <name type="scientific">Ramlibacter algicola</name>
    <dbReference type="NCBI Taxonomy" id="2795217"/>
    <lineage>
        <taxon>Bacteria</taxon>
        <taxon>Pseudomonadati</taxon>
        <taxon>Pseudomonadota</taxon>
        <taxon>Betaproteobacteria</taxon>
        <taxon>Burkholderiales</taxon>
        <taxon>Comamonadaceae</taxon>
        <taxon>Ramlibacter</taxon>
    </lineage>
</organism>
<dbReference type="InterPro" id="IPR021276">
    <property type="entry name" value="DUF2855"/>
</dbReference>
<comment type="caution">
    <text evidence="1">The sequence shown here is derived from an EMBL/GenBank/DDBJ whole genome shotgun (WGS) entry which is preliminary data.</text>
</comment>
<proteinExistence type="predicted"/>
<evidence type="ECO:0000313" key="2">
    <source>
        <dbReference type="Proteomes" id="UP000617041"/>
    </source>
</evidence>
<evidence type="ECO:0000313" key="1">
    <source>
        <dbReference type="EMBL" id="MBK0391684.1"/>
    </source>
</evidence>